<accession>A0A1X7H379</accession>
<dbReference type="GeneID" id="95550851"/>
<dbReference type="OrthoDB" id="9787486at2"/>
<dbReference type="InterPro" id="IPR051122">
    <property type="entry name" value="SDR_DHRS6-like"/>
</dbReference>
<dbReference type="NCBIfam" id="NF005754">
    <property type="entry name" value="PRK07578.1"/>
    <property type="match status" value="1"/>
</dbReference>
<dbReference type="SUPFAM" id="SSF51735">
    <property type="entry name" value="NAD(P)-binding Rossmann-fold domains"/>
    <property type="match status" value="1"/>
</dbReference>
<dbReference type="GO" id="GO:0016491">
    <property type="term" value="F:oxidoreductase activity"/>
    <property type="evidence" value="ECO:0007669"/>
    <property type="project" value="UniProtKB-KW"/>
</dbReference>
<name>A0A1X7H379_TRICW</name>
<dbReference type="PANTHER" id="PTHR43477">
    <property type="entry name" value="DIHYDROANTICAPSIN 7-DEHYDROGENASE"/>
    <property type="match status" value="1"/>
</dbReference>
<reference evidence="4" key="1">
    <citation type="submission" date="2017-04" db="EMBL/GenBank/DDBJ databases">
        <authorList>
            <person name="Varghese N."/>
            <person name="Submissions S."/>
        </authorList>
    </citation>
    <scope>NUCLEOTIDE SEQUENCE [LARGE SCALE GENOMIC DNA]</scope>
    <source>
        <strain evidence="4">Ballard 720</strain>
    </source>
</reference>
<dbReference type="RefSeq" id="WP_085230373.1">
    <property type="nucleotide sequence ID" value="NZ_BSQD01000018.1"/>
</dbReference>
<gene>
    <name evidence="3" type="ORF">SAMN06295900_120106</name>
</gene>
<dbReference type="Proteomes" id="UP000192911">
    <property type="component" value="Unassembled WGS sequence"/>
</dbReference>
<keyword evidence="2" id="KW-0560">Oxidoreductase</keyword>
<sequence>MKSKKILVVGATGTVGSAVAKRLESVGHDVVRAGHRRGDVQVDIGSEASVRALFERVGPLDAIVSASGHVHFGPLEQMTAEQFDVGLQSKLLGQVRLALVGQSHLRDGGSITLTTGILAQEPIREGVNATAVNAAIEGFVLAAAIELPRGIRINAVSPTVLVESLEAYGPYFSGFEAAPGERVALAYQRSVDGAQTGRVYRVW</sequence>
<comment type="similarity">
    <text evidence="1">Belongs to the short-chain dehydrogenases/reductases (SDR) family.</text>
</comment>
<evidence type="ECO:0000313" key="3">
    <source>
        <dbReference type="EMBL" id="SMF78500.1"/>
    </source>
</evidence>
<keyword evidence="4" id="KW-1185">Reference proteome</keyword>
<evidence type="ECO:0000256" key="1">
    <source>
        <dbReference type="ARBA" id="ARBA00006484"/>
    </source>
</evidence>
<dbReference type="Gene3D" id="3.40.50.720">
    <property type="entry name" value="NAD(P)-binding Rossmann-like Domain"/>
    <property type="match status" value="1"/>
</dbReference>
<proteinExistence type="inferred from homology"/>
<dbReference type="AlphaFoldDB" id="A0A1X7H379"/>
<dbReference type="InterPro" id="IPR002347">
    <property type="entry name" value="SDR_fam"/>
</dbReference>
<dbReference type="EMBL" id="FXAH01000020">
    <property type="protein sequence ID" value="SMF78500.1"/>
    <property type="molecule type" value="Genomic_DNA"/>
</dbReference>
<protein>
    <submittedName>
        <fullName evidence="3">NAD(P)-dependent dehydrogenase, short-chain alcohol dehydrogenase family</fullName>
    </submittedName>
</protein>
<dbReference type="Pfam" id="PF13561">
    <property type="entry name" value="adh_short_C2"/>
    <property type="match status" value="1"/>
</dbReference>
<organism evidence="3 4">
    <name type="scientific">Trinickia caryophylli</name>
    <name type="common">Paraburkholderia caryophylli</name>
    <dbReference type="NCBI Taxonomy" id="28094"/>
    <lineage>
        <taxon>Bacteria</taxon>
        <taxon>Pseudomonadati</taxon>
        <taxon>Pseudomonadota</taxon>
        <taxon>Betaproteobacteria</taxon>
        <taxon>Burkholderiales</taxon>
        <taxon>Burkholderiaceae</taxon>
        <taxon>Trinickia</taxon>
    </lineage>
</organism>
<dbReference type="InterPro" id="IPR036291">
    <property type="entry name" value="NAD(P)-bd_dom_sf"/>
</dbReference>
<evidence type="ECO:0000313" key="4">
    <source>
        <dbReference type="Proteomes" id="UP000192911"/>
    </source>
</evidence>
<dbReference type="CDD" id="cd11731">
    <property type="entry name" value="Lin1944_like_SDR_c"/>
    <property type="match status" value="1"/>
</dbReference>
<evidence type="ECO:0000256" key="2">
    <source>
        <dbReference type="ARBA" id="ARBA00023002"/>
    </source>
</evidence>
<dbReference type="STRING" id="28094.SAMN06295900_120106"/>
<dbReference type="PRINTS" id="PR00081">
    <property type="entry name" value="GDHRDH"/>
</dbReference>
<dbReference type="PANTHER" id="PTHR43477:SF1">
    <property type="entry name" value="DIHYDROANTICAPSIN 7-DEHYDROGENASE"/>
    <property type="match status" value="1"/>
</dbReference>